<keyword evidence="2" id="KW-0812">Transmembrane</keyword>
<dbReference type="Proteomes" id="UP000269198">
    <property type="component" value="Unassembled WGS sequence"/>
</dbReference>
<feature type="transmembrane region" description="Helical" evidence="2">
    <location>
        <begin position="192"/>
        <end position="211"/>
    </location>
</feature>
<feature type="transmembrane region" description="Helical" evidence="2">
    <location>
        <begin position="277"/>
        <end position="298"/>
    </location>
</feature>
<name>A0A3N0E1T5_9ACTN</name>
<dbReference type="PANTHER" id="PTHR30590:SF3">
    <property type="entry name" value="HYPOTHETICAL MEMBRANE SPANNING PROTEIN"/>
    <property type="match status" value="1"/>
</dbReference>
<comment type="caution">
    <text evidence="3">The sequence shown here is derived from an EMBL/GenBank/DDBJ whole genome shotgun (WGS) entry which is preliminary data.</text>
</comment>
<dbReference type="OrthoDB" id="4966979at2"/>
<feature type="transmembrane region" description="Helical" evidence="2">
    <location>
        <begin position="358"/>
        <end position="375"/>
    </location>
</feature>
<feature type="transmembrane region" description="Helical" evidence="2">
    <location>
        <begin position="111"/>
        <end position="131"/>
    </location>
</feature>
<keyword evidence="2" id="KW-1133">Transmembrane helix</keyword>
<proteinExistence type="predicted"/>
<accession>A0A3N0E1T5</accession>
<feature type="transmembrane region" description="Helical" evidence="2">
    <location>
        <begin position="167"/>
        <end position="185"/>
    </location>
</feature>
<evidence type="ECO:0000313" key="4">
    <source>
        <dbReference type="Proteomes" id="UP000269198"/>
    </source>
</evidence>
<dbReference type="RefSeq" id="WP_123203196.1">
    <property type="nucleotide sequence ID" value="NZ_RJMB01000029.1"/>
</dbReference>
<gene>
    <name evidence="3" type="ORF">EFW17_21245</name>
</gene>
<feature type="transmembrane region" description="Helical" evidence="2">
    <location>
        <begin position="426"/>
        <end position="443"/>
    </location>
</feature>
<organism evidence="3 4">
    <name type="scientific">Halostreptopolyspora alba</name>
    <dbReference type="NCBI Taxonomy" id="2487137"/>
    <lineage>
        <taxon>Bacteria</taxon>
        <taxon>Bacillati</taxon>
        <taxon>Actinomycetota</taxon>
        <taxon>Actinomycetes</taxon>
        <taxon>Streptosporangiales</taxon>
        <taxon>Nocardiopsidaceae</taxon>
        <taxon>Halostreptopolyspora</taxon>
    </lineage>
</organism>
<sequence length="464" mass="48259">MSNSTSPSPHGEATTEPSTGAGAPTAPGVVNHRRAAASPSPEVRGTNGNTSTTPRSPGPRHGRPTPGRHADRLMGIDVARGVAVLGMFVVHVGVGWTLADGSNALIPVVSGRSAALFALLAGVSIALLSGGSRPKTGSDMGVALWRVLIRGLLMLPVGTLLTMTGAPVSVILAYYAVFFFLAAPLMDERWKVVAGIAATLGLVGPVASFYLRGLAEDGPLAGPVAAINSYDPLVAWANDGVVNFLLTGAYPAITWMPFVLAGLAIGRLNLWSVRVRWTLVGVGGALAALAYTGSWLALNVFGGRARLESSFDAGAMADYGGAASVDDAISEGFPGTVPLNDWAWLLTAAPHSGSPFEVYGAGGVAIAVLGVFLLVSRYLWWVLYPLAAVGALALTTYVGHILLIWVEQRGWLVSTPLRPITDNLQVSVLLGSLVFATVWTLLVRRGPLEGPLHAVSMWGAKRIP</sequence>
<keyword evidence="2" id="KW-0472">Membrane</keyword>
<feature type="transmembrane region" description="Helical" evidence="2">
    <location>
        <begin position="382"/>
        <end position="406"/>
    </location>
</feature>
<feature type="transmembrane region" description="Helical" evidence="2">
    <location>
        <begin position="143"/>
        <end position="161"/>
    </location>
</feature>
<dbReference type="AlphaFoldDB" id="A0A3N0E1T5"/>
<dbReference type="EMBL" id="RJMB01000029">
    <property type="protein sequence ID" value="RNL81818.1"/>
    <property type="molecule type" value="Genomic_DNA"/>
</dbReference>
<evidence type="ECO:0000313" key="3">
    <source>
        <dbReference type="EMBL" id="RNL81818.1"/>
    </source>
</evidence>
<feature type="transmembrane region" description="Helical" evidence="2">
    <location>
        <begin position="78"/>
        <end position="99"/>
    </location>
</feature>
<protein>
    <submittedName>
        <fullName evidence="3">DUF1624 domain-containing protein</fullName>
    </submittedName>
</protein>
<evidence type="ECO:0000256" key="2">
    <source>
        <dbReference type="SAM" id="Phobius"/>
    </source>
</evidence>
<feature type="region of interest" description="Disordered" evidence="1">
    <location>
        <begin position="1"/>
        <end position="70"/>
    </location>
</feature>
<dbReference type="PANTHER" id="PTHR30590">
    <property type="entry name" value="INNER MEMBRANE PROTEIN"/>
    <property type="match status" value="1"/>
</dbReference>
<feature type="transmembrane region" description="Helical" evidence="2">
    <location>
        <begin position="241"/>
        <end position="265"/>
    </location>
</feature>
<keyword evidence="4" id="KW-1185">Reference proteome</keyword>
<reference evidence="3 4" key="1">
    <citation type="submission" date="2018-11" db="EMBL/GenBank/DDBJ databases">
        <title>The genome draft of YIM 96095.</title>
        <authorList>
            <person name="Tang S.-K."/>
            <person name="Chunyu W.-X."/>
            <person name="Feng Y.-Z."/>
        </authorList>
    </citation>
    <scope>NUCLEOTIDE SEQUENCE [LARGE SCALE GENOMIC DNA]</scope>
    <source>
        <strain evidence="3 4">YIM 96095</strain>
    </source>
</reference>
<evidence type="ECO:0000256" key="1">
    <source>
        <dbReference type="SAM" id="MobiDB-lite"/>
    </source>
</evidence>
<dbReference type="InterPro" id="IPR052529">
    <property type="entry name" value="Bact_Transport_Assoc"/>
</dbReference>